<organism evidence="2">
    <name type="scientific">marine sediment metagenome</name>
    <dbReference type="NCBI Taxonomy" id="412755"/>
    <lineage>
        <taxon>unclassified sequences</taxon>
        <taxon>metagenomes</taxon>
        <taxon>ecological metagenomes</taxon>
    </lineage>
</organism>
<name>A0A0F9QQC3_9ZZZZ</name>
<proteinExistence type="predicted"/>
<evidence type="ECO:0000256" key="1">
    <source>
        <dbReference type="SAM" id="Phobius"/>
    </source>
</evidence>
<keyword evidence="1" id="KW-0812">Transmembrane</keyword>
<gene>
    <name evidence="2" type="ORF">LCGC14_1066450</name>
</gene>
<reference evidence="2" key="1">
    <citation type="journal article" date="2015" name="Nature">
        <title>Complex archaea that bridge the gap between prokaryotes and eukaryotes.</title>
        <authorList>
            <person name="Spang A."/>
            <person name="Saw J.H."/>
            <person name="Jorgensen S.L."/>
            <person name="Zaremba-Niedzwiedzka K."/>
            <person name="Martijn J."/>
            <person name="Lind A.E."/>
            <person name="van Eijk R."/>
            <person name="Schleper C."/>
            <person name="Guy L."/>
            <person name="Ettema T.J."/>
        </authorList>
    </citation>
    <scope>NUCLEOTIDE SEQUENCE</scope>
</reference>
<dbReference type="EMBL" id="LAZR01004565">
    <property type="protein sequence ID" value="KKN07488.1"/>
    <property type="molecule type" value="Genomic_DNA"/>
</dbReference>
<sequence>MSGRSAGMALLGIIAFGGLGLSGYMFLKYEFLSPMTPTQDSGLILVGLWDDLSRNTDYTPWDSTGTWLLEFRNSPLNDSNYISVSNGNTHFVLIKEGYYKITLTLRLDSLDANAEYAVNLLKNGSAVSIFAQFAISANPSEDYYPIQSSLYVYGNGVDYFAIVCHNVGDPSFTISVFNYYNQLSIEYVLL</sequence>
<feature type="transmembrane region" description="Helical" evidence="1">
    <location>
        <begin position="6"/>
        <end position="27"/>
    </location>
</feature>
<evidence type="ECO:0000313" key="2">
    <source>
        <dbReference type="EMBL" id="KKN07488.1"/>
    </source>
</evidence>
<accession>A0A0F9QQC3</accession>
<keyword evidence="1" id="KW-0472">Membrane</keyword>
<comment type="caution">
    <text evidence="2">The sequence shown here is derived from an EMBL/GenBank/DDBJ whole genome shotgun (WGS) entry which is preliminary data.</text>
</comment>
<keyword evidence="1" id="KW-1133">Transmembrane helix</keyword>
<protein>
    <submittedName>
        <fullName evidence="2">Uncharacterized protein</fullName>
    </submittedName>
</protein>
<dbReference type="AlphaFoldDB" id="A0A0F9QQC3"/>